<dbReference type="InterPro" id="IPR036047">
    <property type="entry name" value="F-box-like_dom_sf"/>
</dbReference>
<dbReference type="Proteomes" id="UP001154282">
    <property type="component" value="Unassembled WGS sequence"/>
</dbReference>
<comment type="caution">
    <text evidence="2">The sequence shown here is derived from an EMBL/GenBank/DDBJ whole genome shotgun (WGS) entry which is preliminary data.</text>
</comment>
<feature type="domain" description="F-box" evidence="1">
    <location>
        <begin position="96"/>
        <end position="146"/>
    </location>
</feature>
<evidence type="ECO:0000313" key="3">
    <source>
        <dbReference type="Proteomes" id="UP001154282"/>
    </source>
</evidence>
<sequence>LKTTSLASQQSPYEKLIPYLLSFLGFSELIPSSPRRLPPNPFSSGADRRYTPSTQQSLYAMAIENFISDLYRPLREYRHRSAKRRRVSPQLANLPPTTISKLGEDLLVEILIRLPDPRFACRCKLVCKRWTSLISSPRFNRRFVSHRQTMNLTHPPMPEDPYELQSTILSFLPPMPSDVRDILRVMDCNQDLVLCGFWDPNSDNGELSRSYLVCNPFTKQWMALPLAPRKSMTYNWPVARLVCEPRISVELDLGDDQAFVYSEHRFRVVCTYQTTPPNEAIKLDVFCSESGEWTKEAFEWDRCRRMGSKGVISCSGELFLTYSQIGPNGLHTMVNGFNPFRLDVPPTPIDISAFLVYPLWFISSSQGALHVLAMEHETMPVRLSVWRLAEDRKSWMKQCEGLVNKTSMCCNYEAKGCYSSFLHPHKPELVFFSPVLSIDENAILCCDLGREEVRFFTKLEWQHDVHRLHVFQPRLSCWATPIPRLKGLQGSYDENASLWVESSGEARTPLLHSLNHCMDHVMKSSVYKDYIERAVAEATLNLVAEIILGKRSRIGEFVSRRWWLPRSPDFGHELDMLEAGLKCLRADVATIGKQRAELKQALLRETSELPRPPSGPVESVFWRALPYRGLNHMLNEWWRSWLAATSSS</sequence>
<organism evidence="2 3">
    <name type="scientific">Linum tenue</name>
    <dbReference type="NCBI Taxonomy" id="586396"/>
    <lineage>
        <taxon>Eukaryota</taxon>
        <taxon>Viridiplantae</taxon>
        <taxon>Streptophyta</taxon>
        <taxon>Embryophyta</taxon>
        <taxon>Tracheophyta</taxon>
        <taxon>Spermatophyta</taxon>
        <taxon>Magnoliopsida</taxon>
        <taxon>eudicotyledons</taxon>
        <taxon>Gunneridae</taxon>
        <taxon>Pentapetalae</taxon>
        <taxon>rosids</taxon>
        <taxon>fabids</taxon>
        <taxon>Malpighiales</taxon>
        <taxon>Linaceae</taxon>
        <taxon>Linum</taxon>
    </lineage>
</organism>
<accession>A0AAV0MTZ1</accession>
<dbReference type="InterPro" id="IPR056592">
    <property type="entry name" value="Beta-prop_At3g26010-like"/>
</dbReference>
<gene>
    <name evidence="2" type="ORF">LITE_LOCUS30351</name>
</gene>
<proteinExistence type="predicted"/>
<dbReference type="AlphaFoldDB" id="A0AAV0MTZ1"/>
<dbReference type="InterPro" id="IPR001810">
    <property type="entry name" value="F-box_dom"/>
</dbReference>
<protein>
    <recommendedName>
        <fullName evidence="1">F-box domain-containing protein</fullName>
    </recommendedName>
</protein>
<dbReference type="Gene3D" id="1.20.1280.50">
    <property type="match status" value="1"/>
</dbReference>
<dbReference type="PANTHER" id="PTHR35546:SF128">
    <property type="entry name" value="F-BOX ASSOCIATED DOMAIN-CONTAINING PROTEIN"/>
    <property type="match status" value="1"/>
</dbReference>
<feature type="non-terminal residue" evidence="2">
    <location>
        <position position="1"/>
    </location>
</feature>
<dbReference type="InterPro" id="IPR055290">
    <property type="entry name" value="At3g26010-like"/>
</dbReference>
<dbReference type="Pfam" id="PF24750">
    <property type="entry name" value="b-prop_At3g26010-like"/>
    <property type="match status" value="1"/>
</dbReference>
<evidence type="ECO:0000313" key="2">
    <source>
        <dbReference type="EMBL" id="CAI0449961.1"/>
    </source>
</evidence>
<dbReference type="EMBL" id="CAMGYJ010000007">
    <property type="protein sequence ID" value="CAI0449961.1"/>
    <property type="molecule type" value="Genomic_DNA"/>
</dbReference>
<name>A0AAV0MTZ1_9ROSI</name>
<reference evidence="2" key="1">
    <citation type="submission" date="2022-08" db="EMBL/GenBank/DDBJ databases">
        <authorList>
            <person name="Gutierrez-Valencia J."/>
        </authorList>
    </citation>
    <scope>NUCLEOTIDE SEQUENCE</scope>
</reference>
<dbReference type="SUPFAM" id="SSF81383">
    <property type="entry name" value="F-box domain"/>
    <property type="match status" value="1"/>
</dbReference>
<dbReference type="Pfam" id="PF12937">
    <property type="entry name" value="F-box-like"/>
    <property type="match status" value="1"/>
</dbReference>
<keyword evidence="3" id="KW-1185">Reference proteome</keyword>
<evidence type="ECO:0000259" key="1">
    <source>
        <dbReference type="PROSITE" id="PS50181"/>
    </source>
</evidence>
<dbReference type="PANTHER" id="PTHR35546">
    <property type="entry name" value="F-BOX PROTEIN INTERACTION DOMAIN PROTEIN-RELATED"/>
    <property type="match status" value="1"/>
</dbReference>
<dbReference type="PROSITE" id="PS50181">
    <property type="entry name" value="FBOX"/>
    <property type="match status" value="1"/>
</dbReference>